<dbReference type="PANTHER" id="PTHR10642:SF26">
    <property type="entry name" value="RIBONUCLEASE H1"/>
    <property type="match status" value="1"/>
</dbReference>
<dbReference type="PROSITE" id="PS50879">
    <property type="entry name" value="RNASE_H_1"/>
    <property type="match status" value="1"/>
</dbReference>
<feature type="binding site" evidence="11">
    <location>
        <position position="52"/>
    </location>
    <ligand>
        <name>Mg(2+)</name>
        <dbReference type="ChEBI" id="CHEBI:18420"/>
        <label>1</label>
    </ligand>
</feature>
<organism evidence="12 13">
    <name type="scientific">Croceicoccus naphthovorans</name>
    <dbReference type="NCBI Taxonomy" id="1348774"/>
    <lineage>
        <taxon>Bacteria</taxon>
        <taxon>Pseudomonadati</taxon>
        <taxon>Pseudomonadota</taxon>
        <taxon>Alphaproteobacteria</taxon>
        <taxon>Sphingomonadales</taxon>
        <taxon>Erythrobacteraceae</taxon>
        <taxon>Croceicoccus</taxon>
    </lineage>
</organism>
<dbReference type="InterPro" id="IPR012337">
    <property type="entry name" value="RNaseH-like_sf"/>
</dbReference>
<dbReference type="KEGG" id="cna:AB433_13760"/>
<dbReference type="GO" id="GO:0043137">
    <property type="term" value="P:DNA replication, removal of RNA primer"/>
    <property type="evidence" value="ECO:0007669"/>
    <property type="project" value="TreeGrafter"/>
</dbReference>
<dbReference type="OrthoDB" id="7845843at2"/>
<dbReference type="PANTHER" id="PTHR10642">
    <property type="entry name" value="RIBONUCLEASE H1"/>
    <property type="match status" value="1"/>
</dbReference>
<comment type="subunit">
    <text evidence="4 11">Monomer.</text>
</comment>
<evidence type="ECO:0000256" key="6">
    <source>
        <dbReference type="ARBA" id="ARBA00022722"/>
    </source>
</evidence>
<name>A0A0G3XK79_9SPHN</name>
<dbReference type="NCBIfam" id="NF001236">
    <property type="entry name" value="PRK00203.1"/>
    <property type="match status" value="1"/>
</dbReference>
<keyword evidence="6 11" id="KW-0540">Nuclease</keyword>
<comment type="similarity">
    <text evidence="3 11">Belongs to the RNase H family.</text>
</comment>
<comment type="function">
    <text evidence="2 11">Endonuclease that specifically degrades the RNA of RNA-DNA hybrids.</text>
</comment>
<dbReference type="CDD" id="cd09278">
    <property type="entry name" value="RNase_HI_prokaryote_like"/>
    <property type="match status" value="1"/>
</dbReference>
<keyword evidence="9 11" id="KW-0378">Hydrolase</keyword>
<dbReference type="SUPFAM" id="SSF53098">
    <property type="entry name" value="Ribonuclease H-like"/>
    <property type="match status" value="1"/>
</dbReference>
<dbReference type="InterPro" id="IPR022892">
    <property type="entry name" value="RNaseHI"/>
</dbReference>
<dbReference type="GO" id="GO:0000287">
    <property type="term" value="F:magnesium ion binding"/>
    <property type="evidence" value="ECO:0007669"/>
    <property type="project" value="UniProtKB-UniRule"/>
</dbReference>
<reference evidence="12 13" key="1">
    <citation type="submission" date="2015-06" db="EMBL/GenBank/DDBJ databases">
        <authorList>
            <person name="Zeng Y."/>
            <person name="Huang Y."/>
        </authorList>
    </citation>
    <scope>NUCLEOTIDE SEQUENCE [LARGE SCALE GENOMIC DNA]</scope>
    <source>
        <strain evidence="12 13">PQ-2</strain>
    </source>
</reference>
<evidence type="ECO:0000256" key="11">
    <source>
        <dbReference type="HAMAP-Rule" id="MF_00042"/>
    </source>
</evidence>
<evidence type="ECO:0000313" key="13">
    <source>
        <dbReference type="Proteomes" id="UP000035287"/>
    </source>
</evidence>
<dbReference type="InterPro" id="IPR002156">
    <property type="entry name" value="RNaseH_domain"/>
</dbReference>
<proteinExistence type="inferred from homology"/>
<feature type="binding site" evidence="11">
    <location>
        <position position="74"/>
    </location>
    <ligand>
        <name>Mg(2+)</name>
        <dbReference type="ChEBI" id="CHEBI:18420"/>
        <label>1</label>
    </ligand>
</feature>
<evidence type="ECO:0000256" key="4">
    <source>
        <dbReference type="ARBA" id="ARBA00011245"/>
    </source>
</evidence>
<comment type="catalytic activity">
    <reaction evidence="1 11">
        <text>Endonucleolytic cleavage to 5'-phosphomonoester.</text>
        <dbReference type="EC" id="3.1.26.4"/>
    </reaction>
</comment>
<dbReference type="HAMAP" id="MF_00042">
    <property type="entry name" value="RNase_H"/>
    <property type="match status" value="1"/>
</dbReference>
<dbReference type="InterPro" id="IPR050092">
    <property type="entry name" value="RNase_H"/>
</dbReference>
<dbReference type="GO" id="GO:0003676">
    <property type="term" value="F:nucleic acid binding"/>
    <property type="evidence" value="ECO:0007669"/>
    <property type="project" value="InterPro"/>
</dbReference>
<dbReference type="Gene3D" id="3.30.420.10">
    <property type="entry name" value="Ribonuclease H-like superfamily/Ribonuclease H"/>
    <property type="match status" value="1"/>
</dbReference>
<feature type="binding site" evidence="11">
    <location>
        <position position="14"/>
    </location>
    <ligand>
        <name>Mg(2+)</name>
        <dbReference type="ChEBI" id="CHEBI:18420"/>
        <label>1</label>
    </ligand>
</feature>
<keyword evidence="7 11" id="KW-0479">Metal-binding</keyword>
<dbReference type="Pfam" id="PF00075">
    <property type="entry name" value="RNase_H"/>
    <property type="match status" value="1"/>
</dbReference>
<dbReference type="EC" id="3.1.26.4" evidence="5 11"/>
<comment type="subcellular location">
    <subcellularLocation>
        <location evidence="11">Cytoplasm</location>
    </subcellularLocation>
</comment>
<evidence type="ECO:0000313" key="12">
    <source>
        <dbReference type="EMBL" id="AKM10788.1"/>
    </source>
</evidence>
<dbReference type="GO" id="GO:0005737">
    <property type="term" value="C:cytoplasm"/>
    <property type="evidence" value="ECO:0007669"/>
    <property type="project" value="UniProtKB-SubCell"/>
</dbReference>
<comment type="cofactor">
    <cofactor evidence="11">
        <name>Mg(2+)</name>
        <dbReference type="ChEBI" id="CHEBI:18420"/>
    </cofactor>
    <text evidence="11">Binds 1 Mg(2+) ion per subunit. May bind a second metal ion at a regulatory site, or after substrate binding.</text>
</comment>
<dbReference type="STRING" id="1348774.AB433_13760"/>
<evidence type="ECO:0000256" key="8">
    <source>
        <dbReference type="ARBA" id="ARBA00022759"/>
    </source>
</evidence>
<protein>
    <recommendedName>
        <fullName evidence="5 11">Ribonuclease H</fullName>
        <shortName evidence="11">RNase H</shortName>
        <ecNumber evidence="5 11">3.1.26.4</ecNumber>
    </recommendedName>
</protein>
<keyword evidence="11" id="KW-0963">Cytoplasm</keyword>
<gene>
    <name evidence="11" type="primary">rnhA</name>
    <name evidence="12" type="ORF">AB433_13760</name>
</gene>
<evidence type="ECO:0000256" key="3">
    <source>
        <dbReference type="ARBA" id="ARBA00005300"/>
    </source>
</evidence>
<evidence type="ECO:0000256" key="7">
    <source>
        <dbReference type="ARBA" id="ARBA00022723"/>
    </source>
</evidence>
<keyword evidence="8 11" id="KW-0255">Endonuclease</keyword>
<dbReference type="AlphaFoldDB" id="A0A0G3XK79"/>
<feature type="binding site" evidence="11">
    <location>
        <position position="138"/>
    </location>
    <ligand>
        <name>Mg(2+)</name>
        <dbReference type="ChEBI" id="CHEBI:18420"/>
        <label>2</label>
    </ligand>
</feature>
<dbReference type="GO" id="GO:0004523">
    <property type="term" value="F:RNA-DNA hybrid ribonuclease activity"/>
    <property type="evidence" value="ECO:0007669"/>
    <property type="project" value="UniProtKB-UniRule"/>
</dbReference>
<dbReference type="InterPro" id="IPR036397">
    <property type="entry name" value="RNaseH_sf"/>
</dbReference>
<sequence length="150" mass="16607">MTPETKNRVQIFTDGACKGNPGPGGWGALLRLGSTEKELSGREAQTTNNRMELTAVIEALKALKRPCEVDLFTDSKYVIDGITSWVHNWQRRGWKTAAKKPVLNEDLWRALLDATAPHQIAWHWVKGHAGHPENERVDTIASDQALLAAG</sequence>
<dbReference type="PATRIC" id="fig|1348774.3.peg.2894"/>
<accession>A0A0G3XK79</accession>
<keyword evidence="10 11" id="KW-0460">Magnesium</keyword>
<dbReference type="FunFam" id="3.30.420.10:FF:000089">
    <property type="entry name" value="Ribonuclease H"/>
    <property type="match status" value="1"/>
</dbReference>
<evidence type="ECO:0000256" key="10">
    <source>
        <dbReference type="ARBA" id="ARBA00022842"/>
    </source>
</evidence>
<evidence type="ECO:0000256" key="2">
    <source>
        <dbReference type="ARBA" id="ARBA00004065"/>
    </source>
</evidence>
<evidence type="ECO:0000256" key="1">
    <source>
        <dbReference type="ARBA" id="ARBA00000077"/>
    </source>
</evidence>
<dbReference type="EMBL" id="CP011770">
    <property type="protein sequence ID" value="AKM10788.1"/>
    <property type="molecule type" value="Genomic_DNA"/>
</dbReference>
<dbReference type="RefSeq" id="WP_047821761.1">
    <property type="nucleotide sequence ID" value="NZ_CP011770.1"/>
</dbReference>
<dbReference type="Proteomes" id="UP000035287">
    <property type="component" value="Chromosome"/>
</dbReference>
<keyword evidence="13" id="KW-1185">Reference proteome</keyword>
<evidence type="ECO:0000256" key="9">
    <source>
        <dbReference type="ARBA" id="ARBA00022801"/>
    </source>
</evidence>
<evidence type="ECO:0000256" key="5">
    <source>
        <dbReference type="ARBA" id="ARBA00012180"/>
    </source>
</evidence>
<feature type="binding site" evidence="11">
    <location>
        <position position="14"/>
    </location>
    <ligand>
        <name>Mg(2+)</name>
        <dbReference type="ChEBI" id="CHEBI:18420"/>
        <label>2</label>
    </ligand>
</feature>